<organism evidence="2 3">
    <name type="scientific">Marininema mesophilum</name>
    <dbReference type="NCBI Taxonomy" id="1048340"/>
    <lineage>
        <taxon>Bacteria</taxon>
        <taxon>Bacillati</taxon>
        <taxon>Bacillota</taxon>
        <taxon>Bacilli</taxon>
        <taxon>Bacillales</taxon>
        <taxon>Thermoactinomycetaceae</taxon>
        <taxon>Marininema</taxon>
    </lineage>
</organism>
<reference evidence="2 3" key="1">
    <citation type="submission" date="2016-10" db="EMBL/GenBank/DDBJ databases">
        <authorList>
            <person name="de Groot N.N."/>
        </authorList>
    </citation>
    <scope>NUCLEOTIDE SEQUENCE [LARGE SCALE GENOMIC DNA]</scope>
    <source>
        <strain evidence="2 3">DSM 45610</strain>
    </source>
</reference>
<evidence type="ECO:0000256" key="1">
    <source>
        <dbReference type="SAM" id="SignalP"/>
    </source>
</evidence>
<keyword evidence="1" id="KW-0732">Signal</keyword>
<feature type="chain" id="PRO_5011598434" evidence="1">
    <location>
        <begin position="32"/>
        <end position="305"/>
    </location>
</feature>
<name>A0A1H2UUZ9_9BACL</name>
<dbReference type="AlphaFoldDB" id="A0A1H2UUZ9"/>
<sequence length="305" mass="33537">MKNVKRKVATGLTAFLIAISVSVVMDTKASAADPQFIDFDKEAIDTFSKTNWRAADVNTTDMQITDVTAEPVGEPLQFTQNVVLMGEAELENSSNESINQNIPTFKKDLTDSVTTTTIKGWKAEKGPVLSATVKDIFGLSSAFGEYNYSDSSPHRITSTSTYTYPEQNISIPAHTKAIATVYLQRVRGIGKVNLKATLSGRLAFIAPQKAAVKDVYDLFKEAKDKGYQMPSELTLDDEAKKVHFSGAGEWKAGYGLSYFVDINLVDQDTGKPKFINVDGSKKSSYRYTVPVKKEDVTVKNKKNAK</sequence>
<accession>A0A1H2UUZ9</accession>
<keyword evidence="3" id="KW-1185">Reference proteome</keyword>
<dbReference type="CDD" id="cd20223">
    <property type="entry name" value="PFM_epsilon-toxin-like"/>
    <property type="match status" value="1"/>
</dbReference>
<evidence type="ECO:0000313" key="2">
    <source>
        <dbReference type="EMBL" id="SDW59960.1"/>
    </source>
</evidence>
<dbReference type="Pfam" id="PF03318">
    <property type="entry name" value="ETX_MTX2"/>
    <property type="match status" value="1"/>
</dbReference>
<dbReference type="Proteomes" id="UP000198534">
    <property type="component" value="Unassembled WGS sequence"/>
</dbReference>
<dbReference type="SUPFAM" id="SSF56973">
    <property type="entry name" value="Aerolisin/ETX pore-forming domain"/>
    <property type="match status" value="1"/>
</dbReference>
<dbReference type="Gene3D" id="2.170.15.10">
    <property type="entry name" value="Proaerolysin, chain A, domain 3"/>
    <property type="match status" value="1"/>
</dbReference>
<evidence type="ECO:0000313" key="3">
    <source>
        <dbReference type="Proteomes" id="UP000198534"/>
    </source>
</evidence>
<dbReference type="EMBL" id="FNNQ01000004">
    <property type="protein sequence ID" value="SDW59960.1"/>
    <property type="molecule type" value="Genomic_DNA"/>
</dbReference>
<proteinExistence type="predicted"/>
<dbReference type="InterPro" id="IPR004991">
    <property type="entry name" value="Aerolysin-like"/>
</dbReference>
<dbReference type="RefSeq" id="WP_091737707.1">
    <property type="nucleotide sequence ID" value="NZ_FNNQ01000004.1"/>
</dbReference>
<gene>
    <name evidence="2" type="ORF">SAMN05444487_104235</name>
</gene>
<protein>
    <submittedName>
        <fullName evidence="2">Toxin ETX/toxin MTX2</fullName>
    </submittedName>
</protein>
<feature type="signal peptide" evidence="1">
    <location>
        <begin position="1"/>
        <end position="31"/>
    </location>
</feature>